<dbReference type="AlphaFoldDB" id="A0AAW7ZF58"/>
<evidence type="ECO:0000313" key="12">
    <source>
        <dbReference type="Proteomes" id="UP001172911"/>
    </source>
</evidence>
<dbReference type="GO" id="GO:0019645">
    <property type="term" value="P:anaerobic electron transport chain"/>
    <property type="evidence" value="ECO:0007669"/>
    <property type="project" value="TreeGrafter"/>
</dbReference>
<dbReference type="RefSeq" id="WP_304543486.1">
    <property type="nucleotide sequence ID" value="NZ_JARPTC010000018.1"/>
</dbReference>
<dbReference type="GO" id="GO:0042279">
    <property type="term" value="F:nitrite reductase (cytochrome, ammonia-forming) activity"/>
    <property type="evidence" value="ECO:0007669"/>
    <property type="project" value="UniProtKB-EC"/>
</dbReference>
<dbReference type="SUPFAM" id="SSF48695">
    <property type="entry name" value="Multiheme cytochromes"/>
    <property type="match status" value="1"/>
</dbReference>
<evidence type="ECO:0000256" key="9">
    <source>
        <dbReference type="ARBA" id="ARBA00023004"/>
    </source>
</evidence>
<dbReference type="PANTHER" id="PTHR30633:SF0">
    <property type="entry name" value="CYTOCHROME C-552"/>
    <property type="match status" value="1"/>
</dbReference>
<dbReference type="PIRSF" id="PIRSF000243">
    <property type="entry name" value="Cyt_c552"/>
    <property type="match status" value="1"/>
</dbReference>
<reference evidence="11" key="2">
    <citation type="submission" date="2023-03" db="EMBL/GenBank/DDBJ databases">
        <authorList>
            <person name="Zhang Z."/>
        </authorList>
    </citation>
    <scope>NUCLEOTIDE SEQUENCE</scope>
    <source>
        <strain evidence="11">DSA</strain>
    </source>
</reference>
<comment type="similarity">
    <text evidence="2">Belongs to the cytochrome c-552 family.</text>
</comment>
<evidence type="ECO:0000256" key="7">
    <source>
        <dbReference type="ARBA" id="ARBA00022837"/>
    </source>
</evidence>
<name>A0AAW7ZF58_9FIRM</name>
<keyword evidence="6" id="KW-0732">Signal</keyword>
<keyword evidence="9" id="KW-0408">Iron</keyword>
<gene>
    <name evidence="11" type="ORF">P6N53_12160</name>
</gene>
<keyword evidence="8" id="KW-0560">Oxidoreductase</keyword>
<sequence length="426" mass="48618">MKSKGLILALAALAAVVVLGAMFMSFQRNNQVREERANLAPLTDNDTNPAVWANHYPRTYDSFLRGKEWGISTKYGGNDPLDKAKQQPEIKTLFAGYGFGEEYFEERGHFYALEDNEKIAPARRKAGAVCLYCKSSEVPGLLAKYGDQFGDLTYDEGRSQVTHSIGCTDCHNPETMALRITRPALEDALTRRGQDWKLASRQEMRSLVCAQCHVEYYFTSDPRKVTFPWDKGFTAEQMEEYYGSYEQPVHVDWEHPQSGTKLLKAQHPEYEFSQGGTHNAAGVSCADCHMPYMREGNTKVTSHWWVSPTRTIQQSCTQCHRESEQWLLDRVHYIQDRQFEALRRAGNLNVQVIQEIEKSSQESTVDAALLEEARALHRSSQWRWDYMSAENSMGFHNSQEGLRTLNQAIDLAHRAIDTARRARGLQ</sequence>
<evidence type="ECO:0000256" key="4">
    <source>
        <dbReference type="ARBA" id="ARBA00022617"/>
    </source>
</evidence>
<evidence type="ECO:0000256" key="8">
    <source>
        <dbReference type="ARBA" id="ARBA00023002"/>
    </source>
</evidence>
<dbReference type="InterPro" id="IPR003321">
    <property type="entry name" value="Cyt_c552"/>
</dbReference>
<comment type="catalytic activity">
    <reaction evidence="10">
        <text>6 Fe(III)-[cytochrome c] + NH4(+) + 2 H2O = 6 Fe(II)-[cytochrome c] + nitrite + 8 H(+)</text>
        <dbReference type="Rhea" id="RHEA:13089"/>
        <dbReference type="Rhea" id="RHEA-COMP:10350"/>
        <dbReference type="Rhea" id="RHEA-COMP:14399"/>
        <dbReference type="ChEBI" id="CHEBI:15377"/>
        <dbReference type="ChEBI" id="CHEBI:15378"/>
        <dbReference type="ChEBI" id="CHEBI:16301"/>
        <dbReference type="ChEBI" id="CHEBI:28938"/>
        <dbReference type="ChEBI" id="CHEBI:29033"/>
        <dbReference type="ChEBI" id="CHEBI:29034"/>
        <dbReference type="EC" id="1.7.2.2"/>
    </reaction>
</comment>
<evidence type="ECO:0000256" key="3">
    <source>
        <dbReference type="ARBA" id="ARBA00011887"/>
    </source>
</evidence>
<dbReference type="CDD" id="cd00548">
    <property type="entry name" value="NrfA-like"/>
    <property type="match status" value="1"/>
</dbReference>
<evidence type="ECO:0000256" key="2">
    <source>
        <dbReference type="ARBA" id="ARBA00009288"/>
    </source>
</evidence>
<evidence type="ECO:0000256" key="1">
    <source>
        <dbReference type="ARBA" id="ARBA00004196"/>
    </source>
</evidence>
<dbReference type="InterPro" id="IPR036280">
    <property type="entry name" value="Multihaem_cyt_sf"/>
</dbReference>
<dbReference type="Gene3D" id="1.20.140.10">
    <property type="entry name" value="Butyryl-CoA Dehydrogenase, subunit A, domain 3"/>
    <property type="match status" value="1"/>
</dbReference>
<keyword evidence="5" id="KW-0479">Metal-binding</keyword>
<dbReference type="Proteomes" id="UP001172911">
    <property type="component" value="Unassembled WGS sequence"/>
</dbReference>
<dbReference type="GO" id="GO:0046872">
    <property type="term" value="F:metal ion binding"/>
    <property type="evidence" value="ECO:0007669"/>
    <property type="project" value="UniProtKB-KW"/>
</dbReference>
<evidence type="ECO:0000313" key="11">
    <source>
        <dbReference type="EMBL" id="MDO7787976.1"/>
    </source>
</evidence>
<comment type="caution">
    <text evidence="11">The sequence shown here is derived from an EMBL/GenBank/DDBJ whole genome shotgun (WGS) entry which is preliminary data.</text>
</comment>
<organism evidence="11 12">
    <name type="scientific">Desulforamulus aquiferis</name>
    <dbReference type="NCBI Taxonomy" id="1397668"/>
    <lineage>
        <taxon>Bacteria</taxon>
        <taxon>Bacillati</taxon>
        <taxon>Bacillota</taxon>
        <taxon>Clostridia</taxon>
        <taxon>Eubacteriales</taxon>
        <taxon>Peptococcaceae</taxon>
        <taxon>Desulforamulus</taxon>
    </lineage>
</organism>
<keyword evidence="7" id="KW-0106">Calcium</keyword>
<comment type="subcellular location">
    <subcellularLocation>
        <location evidence="1">Cell envelope</location>
    </subcellularLocation>
</comment>
<reference evidence="11" key="1">
    <citation type="journal article" date="2023" name="J. Hazard. Mater.">
        <title>Anaerobic biodegradation of pyrene and benzo[a]pyrene by a new sulfate-reducing Desulforamulus aquiferis strain DSA.</title>
        <authorList>
            <person name="Zhang Z."/>
            <person name="Sun J."/>
            <person name="Gong X."/>
            <person name="Wang C."/>
            <person name="Wang H."/>
        </authorList>
    </citation>
    <scope>NUCLEOTIDE SEQUENCE</scope>
    <source>
        <strain evidence="11">DSA</strain>
    </source>
</reference>
<keyword evidence="12" id="KW-1185">Reference proteome</keyword>
<dbReference type="GO" id="GO:0020037">
    <property type="term" value="F:heme binding"/>
    <property type="evidence" value="ECO:0007669"/>
    <property type="project" value="TreeGrafter"/>
</dbReference>
<dbReference type="Gene3D" id="1.10.1130.10">
    <property type="entry name" value="Flavocytochrome C3, Chain A"/>
    <property type="match status" value="1"/>
</dbReference>
<dbReference type="Pfam" id="PF02335">
    <property type="entry name" value="Cytochrom_C552"/>
    <property type="match status" value="1"/>
</dbReference>
<keyword evidence="4" id="KW-0349">Heme</keyword>
<dbReference type="PANTHER" id="PTHR30633">
    <property type="entry name" value="CYTOCHROME C-552 RESPIRATORY NITRITE REDUCTASE"/>
    <property type="match status" value="1"/>
</dbReference>
<dbReference type="EMBL" id="JARPTC010000018">
    <property type="protein sequence ID" value="MDO7787976.1"/>
    <property type="molecule type" value="Genomic_DNA"/>
</dbReference>
<dbReference type="EC" id="1.7.2.2" evidence="3"/>
<dbReference type="GO" id="GO:0030288">
    <property type="term" value="C:outer membrane-bounded periplasmic space"/>
    <property type="evidence" value="ECO:0007669"/>
    <property type="project" value="TreeGrafter"/>
</dbReference>
<proteinExistence type="inferred from homology"/>
<protein>
    <recommendedName>
        <fullName evidence="3">nitrite reductase (cytochrome; ammonia-forming)</fullName>
        <ecNumber evidence="3">1.7.2.2</ecNumber>
    </recommendedName>
</protein>
<accession>A0AAW7ZF58</accession>
<evidence type="ECO:0000256" key="6">
    <source>
        <dbReference type="ARBA" id="ARBA00022729"/>
    </source>
</evidence>
<evidence type="ECO:0000256" key="5">
    <source>
        <dbReference type="ARBA" id="ARBA00022723"/>
    </source>
</evidence>
<evidence type="ECO:0000256" key="10">
    <source>
        <dbReference type="ARBA" id="ARBA00049131"/>
    </source>
</evidence>